<dbReference type="InterPro" id="IPR057326">
    <property type="entry name" value="KR_dom"/>
</dbReference>
<comment type="caution">
    <text evidence="3">The sequence shown here is derived from an EMBL/GenBank/DDBJ whole genome shotgun (WGS) entry which is preliminary data.</text>
</comment>
<dbReference type="Proteomes" id="UP001501729">
    <property type="component" value="Unassembled WGS sequence"/>
</dbReference>
<dbReference type="SUPFAM" id="SSF51735">
    <property type="entry name" value="NAD(P)-binding Rossmann-fold domains"/>
    <property type="match status" value="1"/>
</dbReference>
<evidence type="ECO:0000256" key="1">
    <source>
        <dbReference type="ARBA" id="ARBA00006484"/>
    </source>
</evidence>
<dbReference type="CDD" id="cd05233">
    <property type="entry name" value="SDR_c"/>
    <property type="match status" value="1"/>
</dbReference>
<dbReference type="InterPro" id="IPR002347">
    <property type="entry name" value="SDR_fam"/>
</dbReference>
<dbReference type="Gene3D" id="3.40.50.720">
    <property type="entry name" value="NAD(P)-binding Rossmann-like Domain"/>
    <property type="match status" value="1"/>
</dbReference>
<keyword evidence="4" id="KW-1185">Reference proteome</keyword>
<dbReference type="Pfam" id="PF13561">
    <property type="entry name" value="adh_short_C2"/>
    <property type="match status" value="1"/>
</dbReference>
<reference evidence="3 4" key="1">
    <citation type="journal article" date="2019" name="Int. J. Syst. Evol. Microbiol.">
        <title>The Global Catalogue of Microorganisms (GCM) 10K type strain sequencing project: providing services to taxonomists for standard genome sequencing and annotation.</title>
        <authorList>
            <consortium name="The Broad Institute Genomics Platform"/>
            <consortium name="The Broad Institute Genome Sequencing Center for Infectious Disease"/>
            <person name="Wu L."/>
            <person name="Ma J."/>
        </authorList>
    </citation>
    <scope>NUCLEOTIDE SEQUENCE [LARGE SCALE GENOMIC DNA]</scope>
    <source>
        <strain evidence="3 4">JCM 17504</strain>
    </source>
</reference>
<organism evidence="3 4">
    <name type="scientific">Haladaptatus pallidirubidus</name>
    <dbReference type="NCBI Taxonomy" id="1008152"/>
    <lineage>
        <taxon>Archaea</taxon>
        <taxon>Methanobacteriati</taxon>
        <taxon>Methanobacteriota</taxon>
        <taxon>Stenosarchaea group</taxon>
        <taxon>Halobacteria</taxon>
        <taxon>Halobacteriales</taxon>
        <taxon>Haladaptataceae</taxon>
        <taxon>Haladaptatus</taxon>
    </lineage>
</organism>
<dbReference type="PROSITE" id="PS00061">
    <property type="entry name" value="ADH_SHORT"/>
    <property type="match status" value="1"/>
</dbReference>
<accession>A0AAV3UQL9</accession>
<dbReference type="PRINTS" id="PR00080">
    <property type="entry name" value="SDRFAMILY"/>
</dbReference>
<dbReference type="GeneID" id="68617534"/>
<evidence type="ECO:0000259" key="2">
    <source>
        <dbReference type="SMART" id="SM00822"/>
    </source>
</evidence>
<proteinExistence type="inferred from homology"/>
<dbReference type="InterPro" id="IPR036291">
    <property type="entry name" value="NAD(P)-bd_dom_sf"/>
</dbReference>
<dbReference type="EMBL" id="BAABKX010000030">
    <property type="protein sequence ID" value="GAA5064133.1"/>
    <property type="molecule type" value="Genomic_DNA"/>
</dbReference>
<dbReference type="GO" id="GO:0016616">
    <property type="term" value="F:oxidoreductase activity, acting on the CH-OH group of donors, NAD or NADP as acceptor"/>
    <property type="evidence" value="ECO:0007669"/>
    <property type="project" value="UniProtKB-ARBA"/>
</dbReference>
<evidence type="ECO:0000313" key="3">
    <source>
        <dbReference type="EMBL" id="GAA5064133.1"/>
    </source>
</evidence>
<dbReference type="AlphaFoldDB" id="A0AAV3UQL9"/>
<name>A0AAV3UQL9_9EURY</name>
<dbReference type="SMART" id="SM00822">
    <property type="entry name" value="PKS_KR"/>
    <property type="match status" value="1"/>
</dbReference>
<dbReference type="InterPro" id="IPR020904">
    <property type="entry name" value="Sc_DH/Rdtase_CS"/>
</dbReference>
<evidence type="ECO:0000313" key="4">
    <source>
        <dbReference type="Proteomes" id="UP001501729"/>
    </source>
</evidence>
<feature type="domain" description="Ketoreductase" evidence="2">
    <location>
        <begin position="7"/>
        <end position="185"/>
    </location>
</feature>
<dbReference type="RefSeq" id="WP_227778770.1">
    <property type="nucleotide sequence ID" value="NZ_BAABKX010000030.1"/>
</dbReference>
<dbReference type="PANTHER" id="PTHR42760">
    <property type="entry name" value="SHORT-CHAIN DEHYDROGENASES/REDUCTASES FAMILY MEMBER"/>
    <property type="match status" value="1"/>
</dbReference>
<gene>
    <name evidence="3" type="ORF">GCM10025751_53300</name>
</gene>
<dbReference type="PRINTS" id="PR00081">
    <property type="entry name" value="GDHRDH"/>
</dbReference>
<protein>
    <submittedName>
        <fullName evidence="3">SDR family oxidoreductase</fullName>
    </submittedName>
</protein>
<dbReference type="NCBIfam" id="NF005559">
    <property type="entry name" value="PRK07231.1"/>
    <property type="match status" value="1"/>
</dbReference>
<comment type="similarity">
    <text evidence="1">Belongs to the short-chain dehydrogenases/reductases (SDR) family.</text>
</comment>
<sequence length="246" mass="25792">MRGLEDSVAVITGGASGIGRASAKRLAAEGATVVVTDIDEKGGEETVAAIETDGGSADFHSLDVRDYEQFGTLLEATVDRYGGLNVVFNNAGIGEDASFSDTTPEHRDEMIDVNMKGVWNGCHAAYPLLAADGGGSIINTSSMAGWMPAPISTYAMTKAAVLHFTRSIAHELGRDGVRVNAICPGTIDTAMTQQWYSKEELSAMASRSALSRLGEPDEIASVVAFLASDDASYITGRGFKIDGGFV</sequence>
<dbReference type="FunFam" id="3.40.50.720:FF:000084">
    <property type="entry name" value="Short-chain dehydrogenase reductase"/>
    <property type="match status" value="1"/>
</dbReference>